<protein>
    <submittedName>
        <fullName evidence="1">Uncharacterized protein</fullName>
    </submittedName>
</protein>
<gene>
    <name evidence="1" type="ORF">DFR67_1048</name>
</gene>
<name>A0A318RP69_WILLI</name>
<sequence length="58" mass="5933">MVKPAHTTAVAPAAVTAASTPAVAKGRDVVLAKADGEFVTILKDGVDNGWFNGARIVR</sequence>
<dbReference type="Proteomes" id="UP000247591">
    <property type="component" value="Unassembled WGS sequence"/>
</dbReference>
<dbReference type="EMBL" id="QJSP01000004">
    <property type="protein sequence ID" value="PYE18430.1"/>
    <property type="molecule type" value="Genomic_DNA"/>
</dbReference>
<reference evidence="1 2" key="1">
    <citation type="submission" date="2018-06" db="EMBL/GenBank/DDBJ databases">
        <title>Genomic Encyclopedia of Type Strains, Phase IV (KMG-IV): sequencing the most valuable type-strain genomes for metagenomic binning, comparative biology and taxonomic classification.</title>
        <authorList>
            <person name="Goeker M."/>
        </authorList>
    </citation>
    <scope>NUCLEOTIDE SEQUENCE [LARGE SCALE GENOMIC DNA]</scope>
    <source>
        <strain evidence="1 2">DSM 45521</strain>
    </source>
</reference>
<proteinExistence type="predicted"/>
<accession>A0A318RP69</accession>
<keyword evidence="2" id="KW-1185">Reference proteome</keyword>
<evidence type="ECO:0000313" key="1">
    <source>
        <dbReference type="EMBL" id="PYE18430.1"/>
    </source>
</evidence>
<evidence type="ECO:0000313" key="2">
    <source>
        <dbReference type="Proteomes" id="UP000247591"/>
    </source>
</evidence>
<organism evidence="1 2">
    <name type="scientific">Williamsia limnetica</name>
    <dbReference type="NCBI Taxonomy" id="882452"/>
    <lineage>
        <taxon>Bacteria</taxon>
        <taxon>Bacillati</taxon>
        <taxon>Actinomycetota</taxon>
        <taxon>Actinomycetes</taxon>
        <taxon>Mycobacteriales</taxon>
        <taxon>Nocardiaceae</taxon>
        <taxon>Williamsia</taxon>
    </lineage>
</organism>
<dbReference type="AlphaFoldDB" id="A0A318RP69"/>
<comment type="caution">
    <text evidence="1">The sequence shown here is derived from an EMBL/GenBank/DDBJ whole genome shotgun (WGS) entry which is preliminary data.</text>
</comment>